<dbReference type="AlphaFoldDB" id="E6QV24"/>
<evidence type="ECO:0008006" key="3">
    <source>
        <dbReference type="Google" id="ProtNLM"/>
    </source>
</evidence>
<dbReference type="EMBL" id="CABR01000123">
    <property type="protein sequence ID" value="CBI11097.1"/>
    <property type="molecule type" value="Genomic_DNA"/>
</dbReference>
<comment type="caution">
    <text evidence="2">The sequence shown here is derived from an EMBL/GenBank/DDBJ whole genome shotgun (WGS) entry which is preliminary data.</text>
</comment>
<name>E6QV24_9ZZZZ</name>
<gene>
    <name evidence="2" type="ORF">CARN7_1909</name>
</gene>
<accession>E6QV24</accession>
<organism evidence="2">
    <name type="scientific">mine drainage metagenome</name>
    <dbReference type="NCBI Taxonomy" id="410659"/>
    <lineage>
        <taxon>unclassified sequences</taxon>
        <taxon>metagenomes</taxon>
        <taxon>ecological metagenomes</taxon>
    </lineage>
</organism>
<sequence length="106" mass="12341">MTEKHENQETTTMQDHSDRLDYRHEEQKKALLIAMFHGGTVSRATRVRDAPFRVTVKGDSATVSAGIIHEMSQERLLRKQDYPDRFFYTLTEKGRSLARKIMADEK</sequence>
<feature type="region of interest" description="Disordered" evidence="1">
    <location>
        <begin position="1"/>
        <end position="22"/>
    </location>
</feature>
<evidence type="ECO:0000313" key="2">
    <source>
        <dbReference type="EMBL" id="CBI11097.1"/>
    </source>
</evidence>
<evidence type="ECO:0000256" key="1">
    <source>
        <dbReference type="SAM" id="MobiDB-lite"/>
    </source>
</evidence>
<reference evidence="2" key="1">
    <citation type="submission" date="2009-10" db="EMBL/GenBank/DDBJ databases">
        <title>Diversity of trophic interactions inside an arsenic-rich microbial ecosystem.</title>
        <authorList>
            <person name="Bertin P.N."/>
            <person name="Heinrich-Salmeron A."/>
            <person name="Pelletier E."/>
            <person name="Goulhen-Chollet F."/>
            <person name="Arsene-Ploetze F."/>
            <person name="Gallien S."/>
            <person name="Calteau A."/>
            <person name="Vallenet D."/>
            <person name="Casiot C."/>
            <person name="Chane-Woon-Ming B."/>
            <person name="Giloteaux L."/>
            <person name="Barakat M."/>
            <person name="Bonnefoy V."/>
            <person name="Bruneel O."/>
            <person name="Chandler M."/>
            <person name="Cleiss J."/>
            <person name="Duran R."/>
            <person name="Elbaz-Poulichet F."/>
            <person name="Fonknechten N."/>
            <person name="Lauga B."/>
            <person name="Mornico D."/>
            <person name="Ortet P."/>
            <person name="Schaeffer C."/>
            <person name="Siguier P."/>
            <person name="Alexander Thil Smith A."/>
            <person name="Van Dorsselaer A."/>
            <person name="Weissenbach J."/>
            <person name="Medigue C."/>
            <person name="Le Paslier D."/>
        </authorList>
    </citation>
    <scope>NUCLEOTIDE SEQUENCE</scope>
</reference>
<protein>
    <recommendedName>
        <fullName evidence="3">HTH hxlR-type domain-containing protein</fullName>
    </recommendedName>
</protein>
<proteinExistence type="predicted"/>